<keyword evidence="3" id="KW-1185">Reference proteome</keyword>
<sequence>MGNWYTLHRAGTCKTLRGSSMSPQERRLGSEALPIVIFPIPLIANNKTVRTIDQGFNRSRQALAARFGDVFSDAVGQFANRHGIEPHSPWPSQLGKKHALAAE</sequence>
<name>A0ABP9VI68_9DEIO</name>
<evidence type="ECO:0000313" key="3">
    <source>
        <dbReference type="Proteomes" id="UP001458946"/>
    </source>
</evidence>
<dbReference type="Proteomes" id="UP001458946">
    <property type="component" value="Unassembled WGS sequence"/>
</dbReference>
<evidence type="ECO:0000313" key="2">
    <source>
        <dbReference type="EMBL" id="GAA5503063.1"/>
    </source>
</evidence>
<protein>
    <submittedName>
        <fullName evidence="2">Uncharacterized protein</fullName>
    </submittedName>
</protein>
<accession>A0ABP9VI68</accession>
<organism evidence="2 3">
    <name type="scientific">Deinococcus xinjiangensis</name>
    <dbReference type="NCBI Taxonomy" id="457454"/>
    <lineage>
        <taxon>Bacteria</taxon>
        <taxon>Thermotogati</taxon>
        <taxon>Deinococcota</taxon>
        <taxon>Deinococci</taxon>
        <taxon>Deinococcales</taxon>
        <taxon>Deinococcaceae</taxon>
        <taxon>Deinococcus</taxon>
    </lineage>
</organism>
<dbReference type="EMBL" id="BAABRN010000036">
    <property type="protein sequence ID" value="GAA5503063.1"/>
    <property type="molecule type" value="Genomic_DNA"/>
</dbReference>
<feature type="region of interest" description="Disordered" evidence="1">
    <location>
        <begin position="82"/>
        <end position="103"/>
    </location>
</feature>
<evidence type="ECO:0000256" key="1">
    <source>
        <dbReference type="SAM" id="MobiDB-lite"/>
    </source>
</evidence>
<proteinExistence type="predicted"/>
<reference evidence="2 3" key="1">
    <citation type="submission" date="2024-02" db="EMBL/GenBank/DDBJ databases">
        <title>Deinococcus xinjiangensis NBRC 107630.</title>
        <authorList>
            <person name="Ichikawa N."/>
            <person name="Katano-Makiyama Y."/>
            <person name="Hidaka K."/>
        </authorList>
    </citation>
    <scope>NUCLEOTIDE SEQUENCE [LARGE SCALE GENOMIC DNA]</scope>
    <source>
        <strain evidence="2 3">NBRC 107630</strain>
    </source>
</reference>
<comment type="caution">
    <text evidence="2">The sequence shown here is derived from an EMBL/GenBank/DDBJ whole genome shotgun (WGS) entry which is preliminary data.</text>
</comment>
<gene>
    <name evidence="2" type="ORF">Dxin01_02812</name>
</gene>